<keyword evidence="2" id="KW-1185">Reference proteome</keyword>
<accession>A0AAQ3JT20</accession>
<reference evidence="1 2" key="1">
    <citation type="submission" date="2023-10" db="EMBL/GenBank/DDBJ databases">
        <title>Chromosome-scale genome assembly provides insights into flower coloration mechanisms of Canna indica.</title>
        <authorList>
            <person name="Li C."/>
        </authorList>
    </citation>
    <scope>NUCLEOTIDE SEQUENCE [LARGE SCALE GENOMIC DNA]</scope>
    <source>
        <tissue evidence="1">Flower</tissue>
    </source>
</reference>
<evidence type="ECO:0000313" key="2">
    <source>
        <dbReference type="Proteomes" id="UP001327560"/>
    </source>
</evidence>
<dbReference type="EMBL" id="CP136890">
    <property type="protein sequence ID" value="WOK95416.1"/>
    <property type="molecule type" value="Genomic_DNA"/>
</dbReference>
<sequence length="91" mass="10048">MLSSVRSRGGSAAEIVKERRLGPNAFSPVAWKLRFLGNGIRAGNLGALERLEREARETAKHWERVVVVEVDAITVSKKRTTLQYEAAAVSQ</sequence>
<dbReference type="Proteomes" id="UP001327560">
    <property type="component" value="Chromosome 1"/>
</dbReference>
<organism evidence="1 2">
    <name type="scientific">Canna indica</name>
    <name type="common">Indian-shot</name>
    <dbReference type="NCBI Taxonomy" id="4628"/>
    <lineage>
        <taxon>Eukaryota</taxon>
        <taxon>Viridiplantae</taxon>
        <taxon>Streptophyta</taxon>
        <taxon>Embryophyta</taxon>
        <taxon>Tracheophyta</taxon>
        <taxon>Spermatophyta</taxon>
        <taxon>Magnoliopsida</taxon>
        <taxon>Liliopsida</taxon>
        <taxon>Zingiberales</taxon>
        <taxon>Cannaceae</taxon>
        <taxon>Canna</taxon>
    </lineage>
</organism>
<proteinExistence type="predicted"/>
<name>A0AAQ3JT20_9LILI</name>
<protein>
    <submittedName>
        <fullName evidence="1">Uncharacterized protein</fullName>
    </submittedName>
</protein>
<gene>
    <name evidence="1" type="ORF">Cni_G04123</name>
</gene>
<dbReference type="AlphaFoldDB" id="A0AAQ3JT20"/>
<evidence type="ECO:0000313" key="1">
    <source>
        <dbReference type="EMBL" id="WOK95416.1"/>
    </source>
</evidence>